<dbReference type="InterPro" id="IPR009951">
    <property type="entry name" value="Host-nuc_inhib_Gam"/>
</dbReference>
<dbReference type="GO" id="GO:0042262">
    <property type="term" value="P:DNA protection"/>
    <property type="evidence" value="ECO:0007669"/>
    <property type="project" value="InterPro"/>
</dbReference>
<dbReference type="EMBL" id="CP037452">
    <property type="protein sequence ID" value="QDV50840.1"/>
    <property type="molecule type" value="Genomic_DNA"/>
</dbReference>
<organism evidence="1 2">
    <name type="scientific">Gimesia fumaroli</name>
    <dbReference type="NCBI Taxonomy" id="2527976"/>
    <lineage>
        <taxon>Bacteria</taxon>
        <taxon>Pseudomonadati</taxon>
        <taxon>Planctomycetota</taxon>
        <taxon>Planctomycetia</taxon>
        <taxon>Planctomycetales</taxon>
        <taxon>Planctomycetaceae</taxon>
        <taxon>Gimesia</taxon>
    </lineage>
</organism>
<dbReference type="RefSeq" id="WP_145309626.1">
    <property type="nucleotide sequence ID" value="NZ_CP037452.1"/>
</dbReference>
<dbReference type="KEGG" id="gfm:Enr17x_28850"/>
<dbReference type="Proteomes" id="UP000318313">
    <property type="component" value="Chromosome"/>
</dbReference>
<dbReference type="AlphaFoldDB" id="A0A518ICS8"/>
<dbReference type="SUPFAM" id="SSF161266">
    <property type="entry name" value="Gam-like"/>
    <property type="match status" value="1"/>
</dbReference>
<name>A0A518ICS8_9PLAN</name>
<dbReference type="OrthoDB" id="299962at2"/>
<sequence length="221" mass="24744">MSKTLSATDRPAECLGVDPVIESVEDLDKAIYELSFLGALDSSIDARCTEQIESLKSQYEKKKVLPFPPGRIVYIKDRIEQLTALVCDYCRTHRSELLDGKKKTRTLPHGSVSFKDQPAKVEYRAGLKEADSMKLLDKLLNSTLIELILAWLKSICIFGSNKEARLLSEVVELKPKLSIAKIKEAYEKKRLTTAHLKQLGLKYTKGSEKLTVKPSAYEPGG</sequence>
<evidence type="ECO:0000313" key="1">
    <source>
        <dbReference type="EMBL" id="QDV50840.1"/>
    </source>
</evidence>
<protein>
    <submittedName>
        <fullName evidence="1">Bacteriophage Mu Gam like protein</fullName>
    </submittedName>
</protein>
<evidence type="ECO:0000313" key="2">
    <source>
        <dbReference type="Proteomes" id="UP000318313"/>
    </source>
</evidence>
<proteinExistence type="predicted"/>
<accession>A0A518ICS8</accession>
<dbReference type="GO" id="GO:0003690">
    <property type="term" value="F:double-stranded DNA binding"/>
    <property type="evidence" value="ECO:0007669"/>
    <property type="project" value="InterPro"/>
</dbReference>
<reference evidence="1 2" key="1">
    <citation type="submission" date="2019-03" db="EMBL/GenBank/DDBJ databases">
        <title>Deep-cultivation of Planctomycetes and their phenomic and genomic characterization uncovers novel biology.</title>
        <authorList>
            <person name="Wiegand S."/>
            <person name="Jogler M."/>
            <person name="Boedeker C."/>
            <person name="Pinto D."/>
            <person name="Vollmers J."/>
            <person name="Rivas-Marin E."/>
            <person name="Kohn T."/>
            <person name="Peeters S.H."/>
            <person name="Heuer A."/>
            <person name="Rast P."/>
            <person name="Oberbeckmann S."/>
            <person name="Bunk B."/>
            <person name="Jeske O."/>
            <person name="Meyerdierks A."/>
            <person name="Storesund J.E."/>
            <person name="Kallscheuer N."/>
            <person name="Luecker S."/>
            <person name="Lage O.M."/>
            <person name="Pohl T."/>
            <person name="Merkel B.J."/>
            <person name="Hornburger P."/>
            <person name="Mueller R.-W."/>
            <person name="Bruemmer F."/>
            <person name="Labrenz M."/>
            <person name="Spormann A.M."/>
            <person name="Op den Camp H."/>
            <person name="Overmann J."/>
            <person name="Amann R."/>
            <person name="Jetten M.S.M."/>
            <person name="Mascher T."/>
            <person name="Medema M.H."/>
            <person name="Devos D.P."/>
            <person name="Kaster A.-K."/>
            <person name="Ovreas L."/>
            <person name="Rohde M."/>
            <person name="Galperin M.Y."/>
            <person name="Jogler C."/>
        </authorList>
    </citation>
    <scope>NUCLEOTIDE SEQUENCE [LARGE SCALE GENOMIC DNA]</scope>
    <source>
        <strain evidence="1 2">Enr17</strain>
    </source>
</reference>
<keyword evidence="2" id="KW-1185">Reference proteome</keyword>
<gene>
    <name evidence="1" type="ORF">Enr17x_28850</name>
</gene>
<dbReference type="Pfam" id="PF07352">
    <property type="entry name" value="Phage_Mu_Gam"/>
    <property type="match status" value="1"/>
</dbReference>